<comment type="similarity">
    <text evidence="4">Belongs to the alkaline phosphatase family.</text>
</comment>
<dbReference type="CDD" id="cd16012">
    <property type="entry name" value="ALP"/>
    <property type="match status" value="1"/>
</dbReference>
<organism evidence="5 6">
    <name type="scientific">Kordiimonas sediminis</name>
    <dbReference type="NCBI Taxonomy" id="1735581"/>
    <lineage>
        <taxon>Bacteria</taxon>
        <taxon>Pseudomonadati</taxon>
        <taxon>Pseudomonadota</taxon>
        <taxon>Alphaproteobacteria</taxon>
        <taxon>Kordiimonadales</taxon>
        <taxon>Kordiimonadaceae</taxon>
        <taxon>Kordiimonas</taxon>
    </lineage>
</organism>
<proteinExistence type="inferred from homology"/>
<feature type="active site" description="Phosphoserine intermediate" evidence="2">
    <location>
        <position position="158"/>
    </location>
</feature>
<comment type="cofactor">
    <cofactor evidence="3">
        <name>Zn(2+)</name>
        <dbReference type="ChEBI" id="CHEBI:29105"/>
    </cofactor>
    <text evidence="3">Binds 2 Zn(2+) ions.</text>
</comment>
<feature type="binding site" evidence="3">
    <location>
        <position position="221"/>
    </location>
    <ligand>
        <name>Mg(2+)</name>
        <dbReference type="ChEBI" id="CHEBI:18420"/>
    </ligand>
</feature>
<keyword evidence="1" id="KW-0597">Phosphoprotein</keyword>
<gene>
    <name evidence="5" type="primary">phoA</name>
    <name evidence="5" type="ORF">GCM10017044_26090</name>
</gene>
<feature type="binding site" evidence="3">
    <location>
        <position position="370"/>
    </location>
    <ligand>
        <name>Zn(2+)</name>
        <dbReference type="ChEBI" id="CHEBI:29105"/>
        <label>2</label>
    </ligand>
</feature>
<dbReference type="Pfam" id="PF00245">
    <property type="entry name" value="Alk_phosphatase"/>
    <property type="match status" value="1"/>
</dbReference>
<comment type="cofactor">
    <cofactor evidence="3">
        <name>Mg(2+)</name>
        <dbReference type="ChEBI" id="CHEBI:18420"/>
    </cofactor>
    <text evidence="3">Binds 1 Mg(2+) ion.</text>
</comment>
<evidence type="ECO:0000256" key="3">
    <source>
        <dbReference type="PIRSR" id="PIRSR601952-2"/>
    </source>
</evidence>
<evidence type="ECO:0000256" key="2">
    <source>
        <dbReference type="PIRSR" id="PIRSR601952-1"/>
    </source>
</evidence>
<dbReference type="SUPFAM" id="SSF53649">
    <property type="entry name" value="Alkaline phosphatase-like"/>
    <property type="match status" value="1"/>
</dbReference>
<dbReference type="PANTHER" id="PTHR11596">
    <property type="entry name" value="ALKALINE PHOSPHATASE"/>
    <property type="match status" value="1"/>
</dbReference>
<feature type="binding site" evidence="3">
    <location>
        <position position="108"/>
    </location>
    <ligand>
        <name>Mg(2+)</name>
        <dbReference type="ChEBI" id="CHEBI:18420"/>
    </ligand>
</feature>
<dbReference type="GO" id="GO:0004035">
    <property type="term" value="F:alkaline phosphatase activity"/>
    <property type="evidence" value="ECO:0007669"/>
    <property type="project" value="TreeGrafter"/>
</dbReference>
<dbReference type="EMBL" id="BNCI01000002">
    <property type="protein sequence ID" value="GHF29599.1"/>
    <property type="molecule type" value="Genomic_DNA"/>
</dbReference>
<feature type="binding site" evidence="3">
    <location>
        <position position="365"/>
    </location>
    <ligand>
        <name>Mg(2+)</name>
        <dbReference type="ChEBI" id="CHEBI:18420"/>
    </ligand>
</feature>
<dbReference type="SMART" id="SM00098">
    <property type="entry name" value="alkPPc"/>
    <property type="match status" value="1"/>
</dbReference>
<comment type="caution">
    <text evidence="5">The sequence shown here is derived from an EMBL/GenBank/DDBJ whole genome shotgun (WGS) entry which is preliminary data.</text>
</comment>
<sequence length="539" mass="58345">MNKLSYFLHIDSYDKQYIKRVICRVNMVVNTAAERLFGIDTKFGETLVKSLLKTVAAIALITPIATSADFDTGTTESWTKAGQDAIKERLADKPNTKRAKNVILFVGDGMGISTLTAARILEGQLAGQPGEENFLSFEKFPHTALVKTYNVDSQVADSAGTASALNTGVKTRIGVINTAPTHMQATCDNIADNLVTPLAYKAEAAGMATGIVSTARLTHATPAAVYAHSPLREWETDADMPTKAIEAGCRDIGQQIIDKIGGDGLEVALGGGRRSFKPVSEGGKRKDGRDLTKEWVSTFNNAAYIETAAELKSVEADHLLGLFSSSHMSFEAQRDGTEEPTLTEMTEAAIKALSKDEDGYYLMVEAGRVDHGHHGGSAYLALHDAVELSRAVKRTLELVDTEETLILVTADHSHVFTMAGYPVRGNPIFGLVNSLNRDENGEIKQELTLAKDGKPYTTLGYHNGSGAVKGERPHLTAEEVAKPDFKQQALVPTRSETHGGEDVGLFAIGPWSHLAKGTMEQNVVYHIMHHALDLDNRNK</sequence>
<dbReference type="InterPro" id="IPR001952">
    <property type="entry name" value="Alkaline_phosphatase"/>
</dbReference>
<keyword evidence="3" id="KW-0479">Metal-binding</keyword>
<dbReference type="GO" id="GO:0046872">
    <property type="term" value="F:metal ion binding"/>
    <property type="evidence" value="ECO:0007669"/>
    <property type="project" value="UniProtKB-KW"/>
</dbReference>
<keyword evidence="6" id="KW-1185">Reference proteome</keyword>
<evidence type="ECO:0000256" key="1">
    <source>
        <dbReference type="ARBA" id="ARBA00022553"/>
    </source>
</evidence>
<dbReference type="PANTHER" id="PTHR11596:SF5">
    <property type="entry name" value="ALKALINE PHOSPHATASE"/>
    <property type="match status" value="1"/>
</dbReference>
<feature type="binding site" evidence="3">
    <location>
        <position position="374"/>
    </location>
    <ligand>
        <name>Zn(2+)</name>
        <dbReference type="ChEBI" id="CHEBI:29105"/>
        <label>2</label>
    </ligand>
</feature>
<feature type="binding site" evidence="3">
    <location>
        <position position="411"/>
    </location>
    <ligand>
        <name>Zn(2+)</name>
        <dbReference type="ChEBI" id="CHEBI:29105"/>
        <label>2</label>
    </ligand>
</feature>
<feature type="binding site" evidence="3">
    <location>
        <position position="219"/>
    </location>
    <ligand>
        <name>Mg(2+)</name>
        <dbReference type="ChEBI" id="CHEBI:18420"/>
    </ligand>
</feature>
<dbReference type="Gene3D" id="3.40.720.10">
    <property type="entry name" value="Alkaline Phosphatase, subunit A"/>
    <property type="match status" value="1"/>
</dbReference>
<evidence type="ECO:0000313" key="6">
    <source>
        <dbReference type="Proteomes" id="UP000630923"/>
    </source>
</evidence>
<dbReference type="PRINTS" id="PR00113">
    <property type="entry name" value="ALKPHPHTASE"/>
</dbReference>
<reference evidence="5" key="1">
    <citation type="journal article" date="2014" name="Int. J. Syst. Evol. Microbiol.">
        <title>Complete genome sequence of Corynebacterium casei LMG S-19264T (=DSM 44701T), isolated from a smear-ripened cheese.</title>
        <authorList>
            <consortium name="US DOE Joint Genome Institute (JGI-PGF)"/>
            <person name="Walter F."/>
            <person name="Albersmeier A."/>
            <person name="Kalinowski J."/>
            <person name="Ruckert C."/>
        </authorList>
    </citation>
    <scope>NUCLEOTIDE SEQUENCE</scope>
    <source>
        <strain evidence="5">KCTC 42590</strain>
    </source>
</reference>
<accession>A0A919AWG2</accession>
<reference evidence="5" key="2">
    <citation type="submission" date="2020-09" db="EMBL/GenBank/DDBJ databases">
        <authorList>
            <person name="Sun Q."/>
            <person name="Kim S."/>
        </authorList>
    </citation>
    <scope>NUCLEOTIDE SEQUENCE</scope>
    <source>
        <strain evidence="5">KCTC 42590</strain>
    </source>
</reference>
<feature type="binding site" evidence="3">
    <location>
        <position position="108"/>
    </location>
    <ligand>
        <name>Zn(2+)</name>
        <dbReference type="ChEBI" id="CHEBI:29105"/>
        <label>2</label>
    </ligand>
</feature>
<dbReference type="Proteomes" id="UP000630923">
    <property type="component" value="Unassembled WGS sequence"/>
</dbReference>
<feature type="binding site" evidence="3">
    <location>
        <position position="412"/>
    </location>
    <ligand>
        <name>Zn(2+)</name>
        <dbReference type="ChEBI" id="CHEBI:29105"/>
        <label>2</label>
    </ligand>
</feature>
<dbReference type="AlphaFoldDB" id="A0A919AWG2"/>
<keyword evidence="3" id="KW-0460">Magnesium</keyword>
<evidence type="ECO:0000313" key="5">
    <source>
        <dbReference type="EMBL" id="GHF29599.1"/>
    </source>
</evidence>
<keyword evidence="3" id="KW-0862">Zinc</keyword>
<feature type="binding site" evidence="3">
    <location>
        <position position="498"/>
    </location>
    <ligand>
        <name>Zn(2+)</name>
        <dbReference type="ChEBI" id="CHEBI:29105"/>
        <label>2</label>
    </ligand>
</feature>
<evidence type="ECO:0000256" key="4">
    <source>
        <dbReference type="RuleBase" id="RU003946"/>
    </source>
</evidence>
<name>A0A919AWG2_9PROT</name>
<dbReference type="InterPro" id="IPR017850">
    <property type="entry name" value="Alkaline_phosphatase_core_sf"/>
</dbReference>
<protein>
    <submittedName>
        <fullName evidence="5">Alkaline phosphatase</fullName>
    </submittedName>
</protein>